<dbReference type="EMBL" id="JAWJWE010000001">
    <property type="protein sequence ID" value="KAK6645278.1"/>
    <property type="molecule type" value="Genomic_DNA"/>
</dbReference>
<reference evidence="1 2" key="1">
    <citation type="submission" date="2023-10" db="EMBL/GenBank/DDBJ databases">
        <title>Genomes of two closely related lineages of the louse Polyplax serrata with different host specificities.</title>
        <authorList>
            <person name="Martinu J."/>
            <person name="Tarabai H."/>
            <person name="Stefka J."/>
            <person name="Hypsa V."/>
        </authorList>
    </citation>
    <scope>NUCLEOTIDE SEQUENCE [LARGE SCALE GENOMIC DNA]</scope>
    <source>
        <strain evidence="1">HR10_N</strain>
    </source>
</reference>
<dbReference type="Proteomes" id="UP001372834">
    <property type="component" value="Unassembled WGS sequence"/>
</dbReference>
<proteinExistence type="predicted"/>
<evidence type="ECO:0000313" key="1">
    <source>
        <dbReference type="EMBL" id="KAK6645278.1"/>
    </source>
</evidence>
<organism evidence="1 2">
    <name type="scientific">Polyplax serrata</name>
    <name type="common">Common mouse louse</name>
    <dbReference type="NCBI Taxonomy" id="468196"/>
    <lineage>
        <taxon>Eukaryota</taxon>
        <taxon>Metazoa</taxon>
        <taxon>Ecdysozoa</taxon>
        <taxon>Arthropoda</taxon>
        <taxon>Hexapoda</taxon>
        <taxon>Insecta</taxon>
        <taxon>Pterygota</taxon>
        <taxon>Neoptera</taxon>
        <taxon>Paraneoptera</taxon>
        <taxon>Psocodea</taxon>
        <taxon>Troctomorpha</taxon>
        <taxon>Phthiraptera</taxon>
        <taxon>Anoplura</taxon>
        <taxon>Polyplacidae</taxon>
        <taxon>Polyplax</taxon>
    </lineage>
</organism>
<gene>
    <name evidence="1" type="ORF">RUM43_001554</name>
</gene>
<accession>A0AAN8XPZ1</accession>
<protein>
    <submittedName>
        <fullName evidence="1">Uncharacterized protein</fullName>
    </submittedName>
</protein>
<evidence type="ECO:0000313" key="2">
    <source>
        <dbReference type="Proteomes" id="UP001372834"/>
    </source>
</evidence>
<name>A0AAN8XPZ1_POLSC</name>
<sequence length="214" mass="24758">MNETRSTVDYQTNKTATRKHNVNYQREATFDMELVKRFCTPLSTRDMAMREVALDVIEKTVEGWLEGYGSPKKCRYDECDDFYEVETDESGDIVLRETKPNHYLSLVTLHLPAILRLSVSCPFEDVRDKFLKILKSIRDRGLTVPNQYDNGPSNFIPLPASGSFSAEALLTSLCNLPNLWTYAFGGPIYDVYYWCEISIVQRIKERNWLELALF</sequence>
<comment type="caution">
    <text evidence="1">The sequence shown here is derived from an EMBL/GenBank/DDBJ whole genome shotgun (WGS) entry which is preliminary data.</text>
</comment>
<dbReference type="AlphaFoldDB" id="A0AAN8XPZ1"/>